<dbReference type="SMART" id="SM00813">
    <property type="entry name" value="Alpha-L-AF_C"/>
    <property type="match status" value="1"/>
</dbReference>
<proteinExistence type="predicted"/>
<dbReference type="AlphaFoldDB" id="A0A0E0J675"/>
<dbReference type="InterPro" id="IPR017853">
    <property type="entry name" value="GH"/>
</dbReference>
<feature type="domain" description="Alpha-L-arabinofuranosidase C-terminal" evidence="1">
    <location>
        <begin position="9"/>
        <end position="192"/>
    </location>
</feature>
<dbReference type="Gramene" id="ONIVA12G01250.1">
    <property type="protein sequence ID" value="ONIVA12G01250.1"/>
    <property type="gene ID" value="ONIVA12G01250"/>
</dbReference>
<dbReference type="GO" id="GO:0046556">
    <property type="term" value="F:alpha-L-arabinofuranosidase activity"/>
    <property type="evidence" value="ECO:0007669"/>
    <property type="project" value="UniProtKB-EC"/>
</dbReference>
<evidence type="ECO:0000259" key="1">
    <source>
        <dbReference type="SMART" id="SM00813"/>
    </source>
</evidence>
<evidence type="ECO:0000313" key="2">
    <source>
        <dbReference type="EnsemblPlants" id="ONIVA12G01250.1"/>
    </source>
</evidence>
<dbReference type="InterPro" id="IPR051563">
    <property type="entry name" value="Glycosyl_Hydrolase_51"/>
</dbReference>
<dbReference type="HOGENOM" id="CLU_064436_0_0_1"/>
<dbReference type="Pfam" id="PF06964">
    <property type="entry name" value="Alpha-L-AF_C"/>
    <property type="match status" value="1"/>
</dbReference>
<organism evidence="2">
    <name type="scientific">Oryza nivara</name>
    <name type="common">Indian wild rice</name>
    <name type="synonym">Oryza sativa f. spontanea</name>
    <dbReference type="NCBI Taxonomy" id="4536"/>
    <lineage>
        <taxon>Eukaryota</taxon>
        <taxon>Viridiplantae</taxon>
        <taxon>Streptophyta</taxon>
        <taxon>Embryophyta</taxon>
        <taxon>Tracheophyta</taxon>
        <taxon>Spermatophyta</taxon>
        <taxon>Magnoliopsida</taxon>
        <taxon>Liliopsida</taxon>
        <taxon>Poales</taxon>
        <taxon>Poaceae</taxon>
        <taxon>BOP clade</taxon>
        <taxon>Oryzoideae</taxon>
        <taxon>Oryzeae</taxon>
        <taxon>Oryzinae</taxon>
        <taxon>Oryza</taxon>
    </lineage>
</organism>
<dbReference type="Gene3D" id="2.60.40.1180">
    <property type="entry name" value="Golgi alpha-mannosidase II"/>
    <property type="match status" value="1"/>
</dbReference>
<dbReference type="GO" id="GO:0046373">
    <property type="term" value="P:L-arabinose metabolic process"/>
    <property type="evidence" value="ECO:0007669"/>
    <property type="project" value="InterPro"/>
</dbReference>
<reference evidence="2" key="1">
    <citation type="submission" date="2015-04" db="UniProtKB">
        <authorList>
            <consortium name="EnsemblPlants"/>
        </authorList>
    </citation>
    <scope>IDENTIFICATION</scope>
    <source>
        <strain evidence="2">SL10</strain>
    </source>
</reference>
<dbReference type="GO" id="GO:0000272">
    <property type="term" value="P:polysaccharide catabolic process"/>
    <property type="evidence" value="ECO:0007669"/>
    <property type="project" value="UniProtKB-ARBA"/>
</dbReference>
<sequence>MFWLQAFVSEYAVWRSDAGRGSLLASLAEAAFLTGLEKNSDVVQMASYAPLFVNNNDQTWNPDAIVFNSWQQYGTPSYWMQTLFRESSGAMFHPITITSSYSGSLAASAITWQDSENSFLRIINFGSDPVSLTISATGLQARVNALGSTATVITSSNVMDENSFSNPNKVVPVKSQLSNAAEQMQVTLAPHSFSSFDLALAQSKLVAEM</sequence>
<dbReference type="FunFam" id="2.60.40.1180:FF:000011">
    <property type="entry name" value="Alpha-L-arabinofuranosidase 1"/>
    <property type="match status" value="1"/>
</dbReference>
<dbReference type="OMA" id="NANDRQW"/>
<name>A0A0E0J675_ORYNI</name>
<dbReference type="EnsemblPlants" id="ONIVA12G01250.1">
    <property type="protein sequence ID" value="ONIVA12G01250.1"/>
    <property type="gene ID" value="ONIVA12G01250"/>
</dbReference>
<dbReference type="PANTHER" id="PTHR31776">
    <property type="entry name" value="ALPHA-L-ARABINOFURANOSIDASE 1"/>
    <property type="match status" value="1"/>
</dbReference>
<reference evidence="2" key="2">
    <citation type="submission" date="2018-04" db="EMBL/GenBank/DDBJ databases">
        <title>OnivRS2 (Oryza nivara Reference Sequence Version 2).</title>
        <authorList>
            <person name="Zhang J."/>
            <person name="Kudrna D."/>
            <person name="Lee S."/>
            <person name="Talag J."/>
            <person name="Rajasekar S."/>
            <person name="Welchert J."/>
            <person name="Hsing Y.-I."/>
            <person name="Wing R.A."/>
        </authorList>
    </citation>
    <scope>NUCLEOTIDE SEQUENCE [LARGE SCALE GENOMIC DNA]</scope>
    <source>
        <strain evidence="2">SL10</strain>
    </source>
</reference>
<evidence type="ECO:0000313" key="3">
    <source>
        <dbReference type="Proteomes" id="UP000006591"/>
    </source>
</evidence>
<dbReference type="InterPro" id="IPR013780">
    <property type="entry name" value="Glyco_hydro_b"/>
</dbReference>
<dbReference type="eggNOG" id="ENOG502QQEX">
    <property type="taxonomic scope" value="Eukaryota"/>
</dbReference>
<dbReference type="InterPro" id="IPR010720">
    <property type="entry name" value="Alpha-L-AF_C"/>
</dbReference>
<dbReference type="SUPFAM" id="SSF51445">
    <property type="entry name" value="(Trans)glycosidases"/>
    <property type="match status" value="1"/>
</dbReference>
<protein>
    <recommendedName>
        <fullName evidence="1">Alpha-L-arabinofuranosidase C-terminal domain-containing protein</fullName>
    </recommendedName>
</protein>
<dbReference type="SUPFAM" id="SSF51011">
    <property type="entry name" value="Glycosyl hydrolase domain"/>
    <property type="match status" value="1"/>
</dbReference>
<dbReference type="Proteomes" id="UP000006591">
    <property type="component" value="Chromosome 12"/>
</dbReference>
<dbReference type="PANTHER" id="PTHR31776:SF22">
    <property type="entry name" value="NON-REDUCING END ALPHA-L-ARABINOFURANOSIDASE"/>
    <property type="match status" value="1"/>
</dbReference>
<dbReference type="Gene3D" id="3.20.20.80">
    <property type="entry name" value="Glycosidases"/>
    <property type="match status" value="1"/>
</dbReference>
<accession>A0A0E0J675</accession>
<dbReference type="STRING" id="4536.A0A0E0J675"/>
<keyword evidence="3" id="KW-1185">Reference proteome</keyword>